<evidence type="ECO:0000256" key="2">
    <source>
        <dbReference type="SAM" id="SignalP"/>
    </source>
</evidence>
<evidence type="ECO:0000313" key="4">
    <source>
        <dbReference type="EMBL" id="RCW92706.1"/>
    </source>
</evidence>
<keyword evidence="2" id="KW-0732">Signal</keyword>
<dbReference type="SUPFAM" id="SSF52833">
    <property type="entry name" value="Thioredoxin-like"/>
    <property type="match status" value="1"/>
</dbReference>
<protein>
    <submittedName>
        <fullName evidence="4">Peroxiredoxin</fullName>
    </submittedName>
</protein>
<dbReference type="PROSITE" id="PS51257">
    <property type="entry name" value="PROKAR_LIPOPROTEIN"/>
    <property type="match status" value="1"/>
</dbReference>
<gene>
    <name evidence="4" type="ORF">DFQ08_102738</name>
</gene>
<dbReference type="PANTHER" id="PTHR43640">
    <property type="entry name" value="OS07G0260300 PROTEIN"/>
    <property type="match status" value="1"/>
</dbReference>
<sequence>MKKISVLMAIIGLSVSVLVSCKNEENKQGAPSAENQQSEPRGERPPRPHDGDRKGPPHHGGDRKGPPRGGSPEQTKTLEEIGGYKIGDVATDFNLKNVDGEMVSLSSFENAKGYIVTFTCNECPFSKLYEDRLIALNNEYAPKGYPVIAINPNSIASEKEGFEAMQKRSEEKGFTFPYLVDDKQSIYPQYGAVRTPHVFLLDAERKVQYIGTIDDNAKSPEDVKVNFVKDAIEALEKGEKPSPNFTKAIGCPVKASKA</sequence>
<dbReference type="RefSeq" id="WP_245935396.1">
    <property type="nucleotide sequence ID" value="NZ_QPJO01000002.1"/>
</dbReference>
<feature type="region of interest" description="Disordered" evidence="1">
    <location>
        <begin position="24"/>
        <end position="75"/>
    </location>
</feature>
<dbReference type="InterPro" id="IPR013766">
    <property type="entry name" value="Thioredoxin_domain"/>
</dbReference>
<feature type="compositionally biased region" description="Basic and acidic residues" evidence="1">
    <location>
        <begin position="40"/>
        <end position="65"/>
    </location>
</feature>
<dbReference type="AlphaFoldDB" id="A0A368ZGS2"/>
<dbReference type="InterPro" id="IPR036249">
    <property type="entry name" value="Thioredoxin-like_sf"/>
</dbReference>
<dbReference type="CDD" id="cd02969">
    <property type="entry name" value="PRX_like1"/>
    <property type="match status" value="1"/>
</dbReference>
<feature type="domain" description="Thioredoxin" evidence="3">
    <location>
        <begin position="84"/>
        <end position="233"/>
    </location>
</feature>
<dbReference type="PROSITE" id="PS51352">
    <property type="entry name" value="THIOREDOXIN_2"/>
    <property type="match status" value="1"/>
</dbReference>
<dbReference type="GO" id="GO:0016209">
    <property type="term" value="F:antioxidant activity"/>
    <property type="evidence" value="ECO:0007669"/>
    <property type="project" value="InterPro"/>
</dbReference>
<proteinExistence type="predicted"/>
<evidence type="ECO:0000259" key="3">
    <source>
        <dbReference type="PROSITE" id="PS51352"/>
    </source>
</evidence>
<name>A0A368ZGS2_9FLAO</name>
<dbReference type="GO" id="GO:0016491">
    <property type="term" value="F:oxidoreductase activity"/>
    <property type="evidence" value="ECO:0007669"/>
    <property type="project" value="InterPro"/>
</dbReference>
<dbReference type="InterPro" id="IPR047262">
    <property type="entry name" value="PRX-like1"/>
</dbReference>
<dbReference type="InterPro" id="IPR000866">
    <property type="entry name" value="AhpC/TSA"/>
</dbReference>
<dbReference type="PANTHER" id="PTHR43640:SF1">
    <property type="entry name" value="THIOREDOXIN-DEPENDENT PEROXIREDOXIN"/>
    <property type="match status" value="1"/>
</dbReference>
<reference evidence="4 5" key="1">
    <citation type="submission" date="2018-07" db="EMBL/GenBank/DDBJ databases">
        <title>Genomic Encyclopedia of Type Strains, Phase III (KMG-III): the genomes of soil and plant-associated and newly described type strains.</title>
        <authorList>
            <person name="Whitman W."/>
        </authorList>
    </citation>
    <scope>NUCLEOTIDE SEQUENCE [LARGE SCALE GENOMIC DNA]</scope>
    <source>
        <strain evidence="4 5">CECT 7958</strain>
    </source>
</reference>
<comment type="caution">
    <text evidence="4">The sequence shown here is derived from an EMBL/GenBank/DDBJ whole genome shotgun (WGS) entry which is preliminary data.</text>
</comment>
<organism evidence="4 5">
    <name type="scientific">Winogradskyella arenosi</name>
    <dbReference type="NCBI Taxonomy" id="533325"/>
    <lineage>
        <taxon>Bacteria</taxon>
        <taxon>Pseudomonadati</taxon>
        <taxon>Bacteroidota</taxon>
        <taxon>Flavobacteriia</taxon>
        <taxon>Flavobacteriales</taxon>
        <taxon>Flavobacteriaceae</taxon>
        <taxon>Winogradskyella</taxon>
    </lineage>
</organism>
<feature type="signal peptide" evidence="2">
    <location>
        <begin position="1"/>
        <end position="19"/>
    </location>
</feature>
<evidence type="ECO:0000313" key="5">
    <source>
        <dbReference type="Proteomes" id="UP000253436"/>
    </source>
</evidence>
<dbReference type="Proteomes" id="UP000253436">
    <property type="component" value="Unassembled WGS sequence"/>
</dbReference>
<feature type="chain" id="PRO_5017043734" evidence="2">
    <location>
        <begin position="20"/>
        <end position="258"/>
    </location>
</feature>
<dbReference type="EMBL" id="QPJO01000002">
    <property type="protein sequence ID" value="RCW92706.1"/>
    <property type="molecule type" value="Genomic_DNA"/>
</dbReference>
<evidence type="ECO:0000256" key="1">
    <source>
        <dbReference type="SAM" id="MobiDB-lite"/>
    </source>
</evidence>
<accession>A0A368ZGS2</accession>
<dbReference type="Gene3D" id="3.40.30.10">
    <property type="entry name" value="Glutaredoxin"/>
    <property type="match status" value="1"/>
</dbReference>
<dbReference type="Pfam" id="PF00578">
    <property type="entry name" value="AhpC-TSA"/>
    <property type="match status" value="1"/>
</dbReference>
<keyword evidence="5" id="KW-1185">Reference proteome</keyword>